<dbReference type="STRING" id="1121256.SAMN02746089_01776"/>
<accession>A0A1M5B250</accession>
<dbReference type="SUPFAM" id="SSF51735">
    <property type="entry name" value="NAD(P)-binding Rossmann-fold domains"/>
    <property type="match status" value="1"/>
</dbReference>
<dbReference type="InterPro" id="IPR013154">
    <property type="entry name" value="ADH-like_N"/>
</dbReference>
<dbReference type="PROSITE" id="PS00059">
    <property type="entry name" value="ADH_ZINC"/>
    <property type="match status" value="1"/>
</dbReference>
<dbReference type="GO" id="GO:0016491">
    <property type="term" value="F:oxidoreductase activity"/>
    <property type="evidence" value="ECO:0007669"/>
    <property type="project" value="UniProtKB-KW"/>
</dbReference>
<evidence type="ECO:0000256" key="2">
    <source>
        <dbReference type="ARBA" id="ARBA00022833"/>
    </source>
</evidence>
<dbReference type="Gene3D" id="3.90.180.10">
    <property type="entry name" value="Medium-chain alcohol dehydrogenases, catalytic domain"/>
    <property type="match status" value="1"/>
</dbReference>
<dbReference type="SUPFAM" id="SSF50129">
    <property type="entry name" value="GroES-like"/>
    <property type="match status" value="1"/>
</dbReference>
<organism evidence="6 7">
    <name type="scientific">Caldanaerobius fijiensis DSM 17918</name>
    <dbReference type="NCBI Taxonomy" id="1121256"/>
    <lineage>
        <taxon>Bacteria</taxon>
        <taxon>Bacillati</taxon>
        <taxon>Bacillota</taxon>
        <taxon>Clostridia</taxon>
        <taxon>Thermoanaerobacterales</taxon>
        <taxon>Thermoanaerobacteraceae</taxon>
        <taxon>Caldanaerobius</taxon>
    </lineage>
</organism>
<dbReference type="Proteomes" id="UP000184088">
    <property type="component" value="Unassembled WGS sequence"/>
</dbReference>
<dbReference type="OrthoDB" id="9777057at2"/>
<dbReference type="Gene3D" id="3.40.50.720">
    <property type="entry name" value="NAD(P)-binding Rossmann-like Domain"/>
    <property type="match status" value="1"/>
</dbReference>
<evidence type="ECO:0000256" key="3">
    <source>
        <dbReference type="ARBA" id="ARBA00023002"/>
    </source>
</evidence>
<gene>
    <name evidence="6" type="ORF">SAMN02746089_01776</name>
</gene>
<protein>
    <submittedName>
        <fullName evidence="6">L-iditol 2-dehydrogenase</fullName>
    </submittedName>
</protein>
<keyword evidence="7" id="KW-1185">Reference proteome</keyword>
<dbReference type="AlphaFoldDB" id="A0A1M5B250"/>
<dbReference type="Pfam" id="PF00107">
    <property type="entry name" value="ADH_zinc_N"/>
    <property type="match status" value="1"/>
</dbReference>
<keyword evidence="1 4" id="KW-0479">Metal-binding</keyword>
<keyword evidence="3" id="KW-0560">Oxidoreductase</keyword>
<dbReference type="InterPro" id="IPR011032">
    <property type="entry name" value="GroES-like_sf"/>
</dbReference>
<comment type="similarity">
    <text evidence="4">Belongs to the zinc-containing alcohol dehydrogenase family.</text>
</comment>
<dbReference type="SMART" id="SM00829">
    <property type="entry name" value="PKS_ER"/>
    <property type="match status" value="1"/>
</dbReference>
<keyword evidence="2 4" id="KW-0862">Zinc</keyword>
<dbReference type="GO" id="GO:0008270">
    <property type="term" value="F:zinc ion binding"/>
    <property type="evidence" value="ECO:0007669"/>
    <property type="project" value="InterPro"/>
</dbReference>
<comment type="cofactor">
    <cofactor evidence="4">
        <name>Zn(2+)</name>
        <dbReference type="ChEBI" id="CHEBI:29105"/>
    </cofactor>
</comment>
<dbReference type="InterPro" id="IPR020843">
    <property type="entry name" value="ER"/>
</dbReference>
<feature type="domain" description="Enoyl reductase (ER)" evidence="5">
    <location>
        <begin position="7"/>
        <end position="337"/>
    </location>
</feature>
<dbReference type="EMBL" id="FQVH01000019">
    <property type="protein sequence ID" value="SHF36486.1"/>
    <property type="molecule type" value="Genomic_DNA"/>
</dbReference>
<proteinExistence type="inferred from homology"/>
<evidence type="ECO:0000256" key="1">
    <source>
        <dbReference type="ARBA" id="ARBA00022723"/>
    </source>
</evidence>
<evidence type="ECO:0000313" key="6">
    <source>
        <dbReference type="EMBL" id="SHF36486.1"/>
    </source>
</evidence>
<sequence>MIQAVMTSPGKIEFREIPVPEIGDNEVLIKIMRIGICGSDIHVYHGTHPYTGYPVVQGHEVSGQIVKLGSNVTGLKVGDAVTVQPQVYCGRCYPCTHGRYNICEELKVMGFQTTGMASEYFAVDSKKVLRLPDGISYDEGAMVEPLAVAVHALRRSSDINGKKVLVLGAGPIGNLVAQSAKGMGAEKVMITDLSDYRLGIAEKCGIDFCVNPDKKDLREALIENFGPDRADLILECVGVNSTIEQAINCARKGTDIIVVGVFGQKVNVDMGLVQDRELRLIGTLMYMEEDYIKAIEMIQQKKVSLKPLITNHFPFKEYLKAYEYIEKQRDHAMKVMIDVHE</sequence>
<dbReference type="InterPro" id="IPR002328">
    <property type="entry name" value="ADH_Zn_CS"/>
</dbReference>
<name>A0A1M5B250_9THEO</name>
<reference evidence="6 7" key="1">
    <citation type="submission" date="2016-11" db="EMBL/GenBank/DDBJ databases">
        <authorList>
            <person name="Jaros S."/>
            <person name="Januszkiewicz K."/>
            <person name="Wedrychowicz H."/>
        </authorList>
    </citation>
    <scope>NUCLEOTIDE SEQUENCE [LARGE SCALE GENOMIC DNA]</scope>
    <source>
        <strain evidence="6 7">DSM 17918</strain>
    </source>
</reference>
<dbReference type="InterPro" id="IPR013149">
    <property type="entry name" value="ADH-like_C"/>
</dbReference>
<dbReference type="PANTHER" id="PTHR43401:SF2">
    <property type="entry name" value="L-THREONINE 3-DEHYDROGENASE"/>
    <property type="match status" value="1"/>
</dbReference>
<evidence type="ECO:0000256" key="4">
    <source>
        <dbReference type="RuleBase" id="RU361277"/>
    </source>
</evidence>
<evidence type="ECO:0000313" key="7">
    <source>
        <dbReference type="Proteomes" id="UP000184088"/>
    </source>
</evidence>
<dbReference type="PANTHER" id="PTHR43401">
    <property type="entry name" value="L-THREONINE 3-DEHYDROGENASE"/>
    <property type="match status" value="1"/>
</dbReference>
<dbReference type="RefSeq" id="WP_073344211.1">
    <property type="nucleotide sequence ID" value="NZ_FQVH01000019.1"/>
</dbReference>
<dbReference type="InterPro" id="IPR036291">
    <property type="entry name" value="NAD(P)-bd_dom_sf"/>
</dbReference>
<dbReference type="Pfam" id="PF08240">
    <property type="entry name" value="ADH_N"/>
    <property type="match status" value="1"/>
</dbReference>
<evidence type="ECO:0000259" key="5">
    <source>
        <dbReference type="SMART" id="SM00829"/>
    </source>
</evidence>
<dbReference type="InterPro" id="IPR050129">
    <property type="entry name" value="Zn_alcohol_dh"/>
</dbReference>